<sequence>MRPLYFILFFSIIPTFNFYKVRFTRFTFFSPSFSRQTKAQHEPSFFPVWYKTGGHSHRIVRRRIKWKTPVTTPLSLVLSSQVLSVDEMISVTAHLPRVEMSAGFPAIVSRLLELGRRSWTENSSSMLRDGGQDRSGRRRSLYVTSCSKDRVKGFDVFV</sequence>
<dbReference type="AlphaFoldDB" id="A0A2J5HU00"/>
<gene>
    <name evidence="1" type="ORF">BDW42DRAFT_170208</name>
</gene>
<accession>A0A2J5HU00</accession>
<evidence type="ECO:0000313" key="1">
    <source>
        <dbReference type="EMBL" id="PLN80817.1"/>
    </source>
</evidence>
<reference evidence="2" key="1">
    <citation type="submission" date="2017-12" db="EMBL/GenBank/DDBJ databases">
        <authorList>
            <consortium name="DOE Joint Genome Institute"/>
            <person name="Mondo S.J."/>
            <person name="Kjaerbolling I."/>
            <person name="Vesth T.C."/>
            <person name="Frisvad J.C."/>
            <person name="Nybo J.L."/>
            <person name="Theobald S."/>
            <person name="Kuo A."/>
            <person name="Bowyer P."/>
            <person name="Matsuda Y."/>
            <person name="Lyhne E.K."/>
            <person name="Kogle M.E."/>
            <person name="Clum A."/>
            <person name="Lipzen A."/>
            <person name="Salamov A."/>
            <person name="Ngan C.Y."/>
            <person name="Daum C."/>
            <person name="Chiniquy J."/>
            <person name="Barry K."/>
            <person name="LaButti K."/>
            <person name="Haridas S."/>
            <person name="Simmons B.A."/>
            <person name="Magnuson J.K."/>
            <person name="Mortensen U.H."/>
            <person name="Larsen T.O."/>
            <person name="Grigoriev I.V."/>
            <person name="Baker S.E."/>
            <person name="Andersen M.R."/>
            <person name="Nordberg H.P."/>
            <person name="Cantor M.N."/>
            <person name="Hua S.X."/>
        </authorList>
    </citation>
    <scope>NUCLEOTIDE SEQUENCE [LARGE SCALE GENOMIC DNA]</scope>
    <source>
        <strain evidence="2">IBT 19404</strain>
    </source>
</reference>
<evidence type="ECO:0000313" key="2">
    <source>
        <dbReference type="Proteomes" id="UP000235023"/>
    </source>
</evidence>
<organism evidence="1 2">
    <name type="scientific">Aspergillus taichungensis</name>
    <dbReference type="NCBI Taxonomy" id="482145"/>
    <lineage>
        <taxon>Eukaryota</taxon>
        <taxon>Fungi</taxon>
        <taxon>Dikarya</taxon>
        <taxon>Ascomycota</taxon>
        <taxon>Pezizomycotina</taxon>
        <taxon>Eurotiomycetes</taxon>
        <taxon>Eurotiomycetidae</taxon>
        <taxon>Eurotiales</taxon>
        <taxon>Aspergillaceae</taxon>
        <taxon>Aspergillus</taxon>
        <taxon>Aspergillus subgen. Circumdati</taxon>
    </lineage>
</organism>
<protein>
    <submittedName>
        <fullName evidence="1">Uncharacterized protein</fullName>
    </submittedName>
</protein>
<dbReference type="Proteomes" id="UP000235023">
    <property type="component" value="Unassembled WGS sequence"/>
</dbReference>
<dbReference type="EMBL" id="KZ559543">
    <property type="protein sequence ID" value="PLN80817.1"/>
    <property type="molecule type" value="Genomic_DNA"/>
</dbReference>
<proteinExistence type="predicted"/>
<name>A0A2J5HU00_9EURO</name>
<keyword evidence="2" id="KW-1185">Reference proteome</keyword>